<dbReference type="GeneID" id="9226503"/>
<dbReference type="Proteomes" id="UP000002035">
    <property type="component" value="Unassembled WGS sequence"/>
</dbReference>
<reference evidence="2" key="1">
    <citation type="journal article" date="2012" name="MBio">
        <title>Comparative genome analysis of Trichophyton rubrum and related dermatophytes reveals candidate genes involved in infection.</title>
        <authorList>
            <person name="Martinez D.A."/>
            <person name="Oliver B.G."/>
            <person name="Graeser Y."/>
            <person name="Goldberg J.M."/>
            <person name="Li W."/>
            <person name="Martinez-Rossi N.M."/>
            <person name="Monod M."/>
            <person name="Shelest E."/>
            <person name="Barton R.C."/>
            <person name="Birch E."/>
            <person name="Brakhage A.A."/>
            <person name="Chen Z."/>
            <person name="Gurr S.J."/>
            <person name="Heiman D."/>
            <person name="Heitman J."/>
            <person name="Kosti I."/>
            <person name="Rossi A."/>
            <person name="Saif S."/>
            <person name="Samalova M."/>
            <person name="Saunders C.W."/>
            <person name="Shea T."/>
            <person name="Summerbell R.C."/>
            <person name="Xu J."/>
            <person name="Young S."/>
            <person name="Zeng Q."/>
            <person name="Birren B.W."/>
            <person name="Cuomo C.A."/>
            <person name="White T.C."/>
        </authorList>
    </citation>
    <scope>NUCLEOTIDE SEQUENCE [LARGE SCALE GENOMIC DNA]</scope>
    <source>
        <strain evidence="2">ATCC MYA-4605 / CBS 113480</strain>
    </source>
</reference>
<gene>
    <name evidence="1" type="ORF">MCYG_02362</name>
</gene>
<dbReference type="HOGENOM" id="CLU_1668963_0_0_1"/>
<dbReference type="RefSeq" id="XP_002849428.1">
    <property type="nucleotide sequence ID" value="XM_002849382.1"/>
</dbReference>
<sequence>MISQVDQISDIGFAGYISILSAIECYIPVARSNPARSHGCCRLSFQRLLEKPTLRWYIAQQPEKDDAMPTEIAPWRPTGCEDAGDSLDLGGRNHAGDEVLCTSVIDILRVYIREPIYIRYRSSRGIFTQTKGDIYVYRQATRYGQRRDSHQPAAADRP</sequence>
<proteinExistence type="predicted"/>
<dbReference type="AlphaFoldDB" id="C5FJC2"/>
<evidence type="ECO:0000313" key="1">
    <source>
        <dbReference type="EMBL" id="EEQ29543.1"/>
    </source>
</evidence>
<evidence type="ECO:0000313" key="2">
    <source>
        <dbReference type="Proteomes" id="UP000002035"/>
    </source>
</evidence>
<accession>C5FJC2</accession>
<organism evidence="1 2">
    <name type="scientific">Arthroderma otae (strain ATCC MYA-4605 / CBS 113480)</name>
    <name type="common">Microsporum canis</name>
    <dbReference type="NCBI Taxonomy" id="554155"/>
    <lineage>
        <taxon>Eukaryota</taxon>
        <taxon>Fungi</taxon>
        <taxon>Dikarya</taxon>
        <taxon>Ascomycota</taxon>
        <taxon>Pezizomycotina</taxon>
        <taxon>Eurotiomycetes</taxon>
        <taxon>Eurotiomycetidae</taxon>
        <taxon>Onygenales</taxon>
        <taxon>Arthrodermataceae</taxon>
        <taxon>Microsporum</taxon>
    </lineage>
</organism>
<name>C5FJC2_ARTOC</name>
<keyword evidence="2" id="KW-1185">Reference proteome</keyword>
<dbReference type="VEuPathDB" id="FungiDB:MCYG_02362"/>
<dbReference type="EMBL" id="DS995702">
    <property type="protein sequence ID" value="EEQ29543.1"/>
    <property type="molecule type" value="Genomic_DNA"/>
</dbReference>
<protein>
    <submittedName>
        <fullName evidence="1">Uncharacterized protein</fullName>
    </submittedName>
</protein>